<dbReference type="GO" id="GO:0007010">
    <property type="term" value="P:cytoskeleton organization"/>
    <property type="evidence" value="ECO:0007669"/>
    <property type="project" value="TreeGrafter"/>
</dbReference>
<dbReference type="CDD" id="cd09352">
    <property type="entry name" value="LIM1_Ajuba_like"/>
    <property type="match status" value="1"/>
</dbReference>
<feature type="compositionally biased region" description="Polar residues" evidence="18">
    <location>
        <begin position="258"/>
        <end position="271"/>
    </location>
</feature>
<evidence type="ECO:0000256" key="5">
    <source>
        <dbReference type="ARBA" id="ARBA00015501"/>
    </source>
</evidence>
<dbReference type="Gene3D" id="2.10.110.10">
    <property type="entry name" value="Cysteine Rich Protein"/>
    <property type="match status" value="3"/>
</dbReference>
<dbReference type="InterPro" id="IPR001781">
    <property type="entry name" value="Znf_LIM"/>
</dbReference>
<evidence type="ECO:0000256" key="12">
    <source>
        <dbReference type="ARBA" id="ARBA00023015"/>
    </source>
</evidence>
<evidence type="ECO:0000256" key="14">
    <source>
        <dbReference type="ARBA" id="ARBA00023158"/>
    </source>
</evidence>
<proteinExistence type="inferred from homology"/>
<keyword evidence="11" id="KW-0965">Cell junction</keyword>
<dbReference type="PANTHER" id="PTHR24219:SF3">
    <property type="entry name" value="LIM DOMAIN-CONTAINING PROTEIN 1"/>
    <property type="match status" value="1"/>
</dbReference>
<feature type="transmembrane region" description="Helical" evidence="19">
    <location>
        <begin position="1203"/>
        <end position="1223"/>
    </location>
</feature>
<dbReference type="PROSITE" id="PS50023">
    <property type="entry name" value="LIM_DOMAIN_2"/>
    <property type="match status" value="2"/>
</dbReference>
<organism evidence="22 23">
    <name type="scientific">Cricetulus griseus</name>
    <name type="common">Chinese hamster</name>
    <name type="synonym">Cricetulus barabensis griseus</name>
    <dbReference type="NCBI Taxonomy" id="10029"/>
    <lineage>
        <taxon>Eukaryota</taxon>
        <taxon>Metazoa</taxon>
        <taxon>Chordata</taxon>
        <taxon>Craniata</taxon>
        <taxon>Vertebrata</taxon>
        <taxon>Euteleostomi</taxon>
        <taxon>Mammalia</taxon>
        <taxon>Eutheria</taxon>
        <taxon>Euarchontoglires</taxon>
        <taxon>Glires</taxon>
        <taxon>Rodentia</taxon>
        <taxon>Myomorpha</taxon>
        <taxon>Muroidea</taxon>
        <taxon>Cricetidae</taxon>
        <taxon>Cricetinae</taxon>
        <taxon>Cricetulus</taxon>
    </lineage>
</organism>
<keyword evidence="6" id="KW-0963">Cytoplasm</keyword>
<reference evidence="23" key="1">
    <citation type="journal article" date="2013" name="Nat. Biotechnol.">
        <title>Chinese hamster genome sequenced from sorted chromosomes.</title>
        <authorList>
            <person name="Brinkrolf K."/>
            <person name="Rupp O."/>
            <person name="Laux H."/>
            <person name="Kollin F."/>
            <person name="Ernst W."/>
            <person name="Linke B."/>
            <person name="Kofler R."/>
            <person name="Romand S."/>
            <person name="Hesse F."/>
            <person name="Budach W.E."/>
            <person name="Galosy S."/>
            <person name="Muller D."/>
            <person name="Noll T."/>
            <person name="Wienberg J."/>
            <person name="Jostock T."/>
            <person name="Leonard M."/>
            <person name="Grillari J."/>
            <person name="Tauch A."/>
            <person name="Goesmann A."/>
            <person name="Helk B."/>
            <person name="Mott J.E."/>
            <person name="Puhler A."/>
            <person name="Borth N."/>
        </authorList>
    </citation>
    <scope>NUCLEOTIDE SEQUENCE [LARGE SCALE GENOMIC DNA]</scope>
    <source>
        <strain evidence="23">17A/GY</strain>
    </source>
</reference>
<keyword evidence="12" id="KW-0805">Transcription regulation</keyword>
<dbReference type="SUPFAM" id="SSF57716">
    <property type="entry name" value="Glucocorticoid receptor-like (DNA-binding domain)"/>
    <property type="match status" value="2"/>
</dbReference>
<evidence type="ECO:0000256" key="18">
    <source>
        <dbReference type="SAM" id="MobiDB-lite"/>
    </source>
</evidence>
<dbReference type="EMBL" id="KE675806">
    <property type="protein sequence ID" value="ERE74733.1"/>
    <property type="molecule type" value="Genomic_DNA"/>
</dbReference>
<feature type="region of interest" description="Disordered" evidence="18">
    <location>
        <begin position="62"/>
        <end position="106"/>
    </location>
</feature>
<dbReference type="PANTHER" id="PTHR24219">
    <property type="entry name" value="LIM DOMAIN-CONTAINING PROTEIN JUB"/>
    <property type="match status" value="1"/>
</dbReference>
<dbReference type="GO" id="GO:0046872">
    <property type="term" value="F:metal ion binding"/>
    <property type="evidence" value="ECO:0007669"/>
    <property type="project" value="UniProtKB-KW"/>
</dbReference>
<name>A0A061I149_CRIGR</name>
<feature type="region of interest" description="Disordered" evidence="18">
    <location>
        <begin position="335"/>
        <end position="420"/>
    </location>
</feature>
<feature type="domain" description="SAC" evidence="21">
    <location>
        <begin position="763"/>
        <end position="1105"/>
    </location>
</feature>
<feature type="compositionally biased region" description="Polar residues" evidence="18">
    <location>
        <begin position="140"/>
        <end position="155"/>
    </location>
</feature>
<dbReference type="Proteomes" id="UP000030759">
    <property type="component" value="Unassembled WGS sequence"/>
</dbReference>
<keyword evidence="19" id="KW-1133">Transmembrane helix</keyword>
<evidence type="ECO:0000259" key="21">
    <source>
        <dbReference type="PROSITE" id="PS50275"/>
    </source>
</evidence>
<dbReference type="InterPro" id="IPR047247">
    <property type="entry name" value="Ajuba-like_LIM2"/>
</dbReference>
<gene>
    <name evidence="22" type="ORF">H671_4g13220</name>
</gene>
<dbReference type="Pfam" id="PF02383">
    <property type="entry name" value="Syja_N"/>
    <property type="match status" value="1"/>
</dbReference>
<evidence type="ECO:0000256" key="4">
    <source>
        <dbReference type="ARBA" id="ARBA00009611"/>
    </source>
</evidence>
<keyword evidence="13 17" id="KW-0440">LIM domain</keyword>
<evidence type="ECO:0000256" key="15">
    <source>
        <dbReference type="ARBA" id="ARBA00023163"/>
    </source>
</evidence>
<dbReference type="FunFam" id="2.10.110.10:FF:000028">
    <property type="entry name" value="LIM domain-containing protein 1"/>
    <property type="match status" value="1"/>
</dbReference>
<evidence type="ECO:0000256" key="1">
    <source>
        <dbReference type="ARBA" id="ARBA00004123"/>
    </source>
</evidence>
<evidence type="ECO:0000256" key="3">
    <source>
        <dbReference type="ARBA" id="ARBA00004496"/>
    </source>
</evidence>
<keyword evidence="8 17" id="KW-0479">Metal-binding</keyword>
<evidence type="ECO:0000256" key="13">
    <source>
        <dbReference type="ARBA" id="ARBA00023038"/>
    </source>
</evidence>
<evidence type="ECO:0000259" key="20">
    <source>
        <dbReference type="PROSITE" id="PS50023"/>
    </source>
</evidence>
<dbReference type="PROSITE" id="PS00478">
    <property type="entry name" value="LIM_DOMAIN_1"/>
    <property type="match status" value="2"/>
</dbReference>
<evidence type="ECO:0000256" key="19">
    <source>
        <dbReference type="SAM" id="Phobius"/>
    </source>
</evidence>
<comment type="subcellular location">
    <subcellularLocation>
        <location evidence="2">Cell junction</location>
    </subcellularLocation>
    <subcellularLocation>
        <location evidence="3">Cytoplasm</location>
    </subcellularLocation>
    <subcellularLocation>
        <location evidence="1">Nucleus</location>
    </subcellularLocation>
</comment>
<keyword evidence="14" id="KW-0943">RNA-mediated gene silencing</keyword>
<evidence type="ECO:0000256" key="2">
    <source>
        <dbReference type="ARBA" id="ARBA00004282"/>
    </source>
</evidence>
<dbReference type="SMART" id="SM00132">
    <property type="entry name" value="LIM"/>
    <property type="match status" value="3"/>
</dbReference>
<dbReference type="GO" id="GO:0005912">
    <property type="term" value="C:adherens junction"/>
    <property type="evidence" value="ECO:0007669"/>
    <property type="project" value="TreeGrafter"/>
</dbReference>
<sequence length="1241" mass="136754">MDKYDDLGLEASKFIEDLNMYEASKDGLFRVDKGVGNNPEFEETRRVFATKMAKIHLQQQQQQQQQLLQEEALSRAARSPVNGGSRPGVSSKLTTDGAAKPPLAAPTVAPGLAATTVAVQPSYPSQEQRARPSAHGARPGNQNCGSREAPVSSQRPALHGLGPCEDPSCLTHGDYYDNFSLASPQWGDKPEVSPSLNPSVRSGWPGCPGNDSPLPRSCGDHYSYQPQIPVCSGRPFESGISGQDGGISGPSNVKPTGLWSTASSQRVNLGFSSPGLENGAPAQPRSTAVSAPLVPDSTSQGACLRDSGLGCEAPGKVLKPTVDAQPWLQDGPKSYLSVSAPLSSTTDKDSTQPGMTPGLGPKPGCMDSGIGPKPSPTSLVHPVMSTPSELTCKESPPSWSTDSSLGPVLPESSTPTKVRLPCQTLAPGPELGPSTAELKLEALTQRLEQEMDAHPKADYFGACVKCSKGVFGAGQACQAMGDLYHDACFTCAACSRKLRGKAFYFVNGKVFCEEDFLYSGFQQSADRCFLCGHLIMDMILQALGKSYHPGCFRCVVCNECLDGVPFTVDSENKIYCVRDYHKVLAPKCAACGLPILPPEGSDETIRVVSMDRDYHVECYHCEVGPSLSSPQTYLKKASWVMGTRVITKFSVRHITPEKFYVEACDDGADDVLTIDRVSTEVTLAVKKDVPPSAVTRPIFGILGTIHLVAGNYLVVITKKVKVGEFFNHAIWRATDFDVLSYKKTMLHLTDIQLQDNKTFLAMLNHVLSMDGFYFSTTYDLTHTLQRLSNTSPEFQEMSLLERADQRFVWNGHLLRELSAQPEVHRFALPVLHGFVAMHSCSINGKYFDWILISRRSCFRAGVRYYVRGIDSEGHAANFVETEQIVHYNGNRASFVQAKLRKITELSITQTRGSIPIFWSQRPNLKYKPQPQINKVANHMDGFQRHFDSQVIIYGKQVIINLVNHKGSEKPLEQAFAKMVSSLGSGMIRYIAFDFHKECKNMRWDRLSILLDQVAEMQDELSYFLVDSAGKVVTNQEGVFRSNCMDCLDRTNVIQSLLARRSLQAQLQRLGVLHVGQKLEEQDEFEKTYKNAWADNANACAKQYAGTGALKTDFTRTGKRTRLGLIMDGCNSLLRYYKNNFSDGFRQDSIDLFLGNYSVDELESHSPLSVPRDWKFLALPIIMVVAFSMCIICLLMAGDTWTETLAYVLFWGVASIGTFFIILYNGKDFVDAPRLVQKEKID</sequence>
<evidence type="ECO:0000256" key="7">
    <source>
        <dbReference type="ARBA" id="ARBA00022491"/>
    </source>
</evidence>
<dbReference type="GO" id="GO:0000932">
    <property type="term" value="C:P-body"/>
    <property type="evidence" value="ECO:0007669"/>
    <property type="project" value="TreeGrafter"/>
</dbReference>
<keyword evidence="10 17" id="KW-0862">Zinc</keyword>
<feature type="compositionally biased region" description="Polar residues" evidence="18">
    <location>
        <begin position="336"/>
        <end position="345"/>
    </location>
</feature>
<evidence type="ECO:0000256" key="11">
    <source>
        <dbReference type="ARBA" id="ARBA00022949"/>
    </source>
</evidence>
<dbReference type="AlphaFoldDB" id="A0A061I149"/>
<feature type="domain" description="LIM zinc-binding" evidence="20">
    <location>
        <begin position="526"/>
        <end position="586"/>
    </location>
</feature>
<dbReference type="InterPro" id="IPR002013">
    <property type="entry name" value="SAC_dom"/>
</dbReference>
<dbReference type="GO" id="GO:0005634">
    <property type="term" value="C:nucleus"/>
    <property type="evidence" value="ECO:0007669"/>
    <property type="project" value="UniProtKB-SubCell"/>
</dbReference>
<dbReference type="Pfam" id="PF00412">
    <property type="entry name" value="LIM"/>
    <property type="match status" value="2"/>
</dbReference>
<dbReference type="GO" id="GO:0016791">
    <property type="term" value="F:phosphatase activity"/>
    <property type="evidence" value="ECO:0007669"/>
    <property type="project" value="InterPro"/>
</dbReference>
<feature type="region of interest" description="Disordered" evidence="18">
    <location>
        <begin position="237"/>
        <end position="301"/>
    </location>
</feature>
<keyword evidence="16" id="KW-0539">Nucleus</keyword>
<keyword evidence="15" id="KW-0804">Transcription</keyword>
<dbReference type="GO" id="GO:0001666">
    <property type="term" value="P:response to hypoxia"/>
    <property type="evidence" value="ECO:0007669"/>
    <property type="project" value="TreeGrafter"/>
</dbReference>
<keyword evidence="19" id="KW-0472">Membrane</keyword>
<dbReference type="GO" id="GO:0035331">
    <property type="term" value="P:negative regulation of hippo signaling"/>
    <property type="evidence" value="ECO:0007669"/>
    <property type="project" value="TreeGrafter"/>
</dbReference>
<feature type="transmembrane region" description="Helical" evidence="19">
    <location>
        <begin position="1175"/>
        <end position="1197"/>
    </location>
</feature>
<dbReference type="GO" id="GO:0005667">
    <property type="term" value="C:transcription regulator complex"/>
    <property type="evidence" value="ECO:0007669"/>
    <property type="project" value="TreeGrafter"/>
</dbReference>
<dbReference type="GO" id="GO:0003714">
    <property type="term" value="F:transcription corepressor activity"/>
    <property type="evidence" value="ECO:0007669"/>
    <property type="project" value="TreeGrafter"/>
</dbReference>
<keyword evidence="19" id="KW-0812">Transmembrane</keyword>
<evidence type="ECO:0000256" key="10">
    <source>
        <dbReference type="ARBA" id="ARBA00022833"/>
    </source>
</evidence>
<evidence type="ECO:0000256" key="17">
    <source>
        <dbReference type="PROSITE-ProRule" id="PRU00125"/>
    </source>
</evidence>
<feature type="domain" description="LIM zinc-binding" evidence="20">
    <location>
        <begin position="461"/>
        <end position="522"/>
    </location>
</feature>
<keyword evidence="7" id="KW-0678">Repressor</keyword>
<evidence type="ECO:0000256" key="9">
    <source>
        <dbReference type="ARBA" id="ARBA00022737"/>
    </source>
</evidence>
<feature type="region of interest" description="Disordered" evidence="18">
    <location>
        <begin position="184"/>
        <end position="208"/>
    </location>
</feature>
<evidence type="ECO:0000256" key="16">
    <source>
        <dbReference type="ARBA" id="ARBA00023242"/>
    </source>
</evidence>
<dbReference type="GO" id="GO:0031047">
    <property type="term" value="P:regulatory ncRNA-mediated gene silencing"/>
    <property type="evidence" value="ECO:0007669"/>
    <property type="project" value="UniProtKB-KW"/>
</dbReference>
<evidence type="ECO:0000256" key="6">
    <source>
        <dbReference type="ARBA" id="ARBA00022490"/>
    </source>
</evidence>
<comment type="similarity">
    <text evidence="4">Belongs to the zyxin/ajuba family.</text>
</comment>
<dbReference type="InterPro" id="IPR047245">
    <property type="entry name" value="Ajuba-like_LIM1"/>
</dbReference>
<dbReference type="InterPro" id="IPR047172">
    <property type="entry name" value="Ajuba-like"/>
</dbReference>
<accession>A0A061I149</accession>
<evidence type="ECO:0000313" key="23">
    <source>
        <dbReference type="Proteomes" id="UP000030759"/>
    </source>
</evidence>
<keyword evidence="9" id="KW-0677">Repeat</keyword>
<feature type="region of interest" description="Disordered" evidence="18">
    <location>
        <begin position="121"/>
        <end position="159"/>
    </location>
</feature>
<dbReference type="CDD" id="cd09355">
    <property type="entry name" value="LIM2_Ajuba_like"/>
    <property type="match status" value="1"/>
</dbReference>
<dbReference type="PROSITE" id="PS50275">
    <property type="entry name" value="SAC"/>
    <property type="match status" value="1"/>
</dbReference>
<evidence type="ECO:0000313" key="22">
    <source>
        <dbReference type="EMBL" id="ERE74733.1"/>
    </source>
</evidence>
<protein>
    <recommendedName>
        <fullName evidence="5">LIM domain-containing protein 1</fullName>
    </recommendedName>
</protein>
<evidence type="ECO:0000256" key="8">
    <source>
        <dbReference type="ARBA" id="ARBA00022723"/>
    </source>
</evidence>